<evidence type="ECO:0000313" key="1">
    <source>
        <dbReference type="EMBL" id="QTN00264.1"/>
    </source>
</evidence>
<proteinExistence type="predicted"/>
<accession>A0ABX7VUP6</accession>
<protein>
    <submittedName>
        <fullName evidence="1">Uncharacterized protein</fullName>
    </submittedName>
</protein>
<dbReference type="EMBL" id="CP046956">
    <property type="protein sequence ID" value="QTN00264.1"/>
    <property type="molecule type" value="Genomic_DNA"/>
</dbReference>
<keyword evidence="2" id="KW-1185">Reference proteome</keyword>
<evidence type="ECO:0000313" key="2">
    <source>
        <dbReference type="Proteomes" id="UP000665043"/>
    </source>
</evidence>
<gene>
    <name evidence="1" type="ORF">ERJ70_13735</name>
</gene>
<dbReference type="RefSeq" id="WP_209365405.1">
    <property type="nucleotide sequence ID" value="NZ_CP046956.1"/>
</dbReference>
<organism evidence="1 2">
    <name type="scientific">Sediminibacillus dalangtanensis</name>
    <dbReference type="NCBI Taxonomy" id="2729421"/>
    <lineage>
        <taxon>Bacteria</taxon>
        <taxon>Bacillati</taxon>
        <taxon>Bacillota</taxon>
        <taxon>Bacilli</taxon>
        <taxon>Bacillales</taxon>
        <taxon>Bacillaceae</taxon>
        <taxon>Sediminibacillus</taxon>
    </lineage>
</organism>
<reference evidence="1 2" key="1">
    <citation type="submission" date="2019-12" db="EMBL/GenBank/DDBJ databases">
        <title>The whole genome sequencing of a strain isolated from a Mars analog, Dalangtan Playa.</title>
        <authorList>
            <person name="Huang T."/>
        </authorList>
    </citation>
    <scope>NUCLEOTIDE SEQUENCE [LARGE SCALE GENOMIC DNA]</scope>
    <source>
        <strain evidence="1 2">DP4-553-S</strain>
    </source>
</reference>
<dbReference type="Proteomes" id="UP000665043">
    <property type="component" value="Chromosome"/>
</dbReference>
<sequence length="52" mass="6180">MRKRTNDLNSKSGVIFLDTRDYQTSSKDKMEGNNFCIPLPKLKRHYDNLAYR</sequence>
<name>A0ABX7VUP6_9BACI</name>